<gene>
    <name evidence="3" type="ORF">APUU_11671S</name>
</gene>
<evidence type="ECO:0000256" key="2">
    <source>
        <dbReference type="SAM" id="Phobius"/>
    </source>
</evidence>
<accession>A0A7R7XD40</accession>
<reference evidence="3" key="2">
    <citation type="submission" date="2021-02" db="EMBL/GenBank/DDBJ databases">
        <title>Aspergillus puulaauensis MK2 genome sequence.</title>
        <authorList>
            <person name="Futagami T."/>
            <person name="Mori K."/>
            <person name="Kadooka C."/>
            <person name="Tanaka T."/>
        </authorList>
    </citation>
    <scope>NUCLEOTIDE SEQUENCE</scope>
    <source>
        <strain evidence="3">MK2</strain>
    </source>
</reference>
<keyword evidence="2" id="KW-1133">Transmembrane helix</keyword>
<protein>
    <submittedName>
        <fullName evidence="3">Uncharacterized protein</fullName>
    </submittedName>
</protein>
<evidence type="ECO:0000313" key="4">
    <source>
        <dbReference type="Proteomes" id="UP000654913"/>
    </source>
</evidence>
<dbReference type="AlphaFoldDB" id="A0A7R7XD40"/>
<dbReference type="PANTHER" id="PTHR35394">
    <property type="entry name" value="DUF3176 DOMAIN-CONTAINING PROTEIN"/>
    <property type="match status" value="1"/>
</dbReference>
<feature type="transmembrane region" description="Helical" evidence="2">
    <location>
        <begin position="142"/>
        <end position="160"/>
    </location>
</feature>
<reference evidence="3" key="1">
    <citation type="submission" date="2021-01" db="EMBL/GenBank/DDBJ databases">
        <authorList>
            <consortium name="Aspergillus puulaauensis MK2 genome sequencing consortium"/>
            <person name="Kazuki M."/>
            <person name="Futagami T."/>
        </authorList>
    </citation>
    <scope>NUCLEOTIDE SEQUENCE</scope>
    <source>
        <strain evidence="3">MK2</strain>
    </source>
</reference>
<dbReference type="InterPro" id="IPR021514">
    <property type="entry name" value="DUF3176"/>
</dbReference>
<keyword evidence="4" id="KW-1185">Reference proteome</keyword>
<proteinExistence type="predicted"/>
<dbReference type="OrthoDB" id="5376804at2759"/>
<dbReference type="Proteomes" id="UP000654913">
    <property type="component" value="Chromosome 1"/>
</dbReference>
<keyword evidence="2" id="KW-0812">Transmembrane</keyword>
<feature type="region of interest" description="Disordered" evidence="1">
    <location>
        <begin position="1"/>
        <end position="32"/>
    </location>
</feature>
<evidence type="ECO:0000256" key="1">
    <source>
        <dbReference type="SAM" id="MobiDB-lite"/>
    </source>
</evidence>
<organism evidence="3 4">
    <name type="scientific">Aspergillus puulaauensis</name>
    <dbReference type="NCBI Taxonomy" id="1220207"/>
    <lineage>
        <taxon>Eukaryota</taxon>
        <taxon>Fungi</taxon>
        <taxon>Dikarya</taxon>
        <taxon>Ascomycota</taxon>
        <taxon>Pezizomycotina</taxon>
        <taxon>Eurotiomycetes</taxon>
        <taxon>Eurotiomycetidae</taxon>
        <taxon>Eurotiales</taxon>
        <taxon>Aspergillaceae</taxon>
        <taxon>Aspergillus</taxon>
    </lineage>
</organism>
<dbReference type="GeneID" id="64968848"/>
<sequence length="617" mass="67921">METAHPTEAEENSSDEADGQQSSPKPAKSPASKLNDNWTWEIISCFICLVCLASIVAVLLEYDGEPLPEWPYGITINSILSWITQVFTACMIGVVATCLSQSKWIYFTDSARPLADMNSYDWASRGPAGCTVFLWISRMRQFATLGALITILSIGTGPFVQQMATVKNSRVPSDSPASIARTESFFETDIWNTEPIKSEMKYVIYNAIFSSSDTTTSTNAESTSFSSYSKPDCPTGDCIIPRFQSLAACSYCSNVTHLLSVKEGQSRCDGRQTPQRVYYLPNGLNVSVSSNGTALPLDSDWYVSTSTKSDRDSYGLEAMALPGTKNFGDSAFMNLSAISVEADLVEERIVKATAMQCSLYWCVNTYNATVKNGSTSEPVLESYYDNTASFSYRYANHEDSTIVLNPPVSGSMAPANFTIEKKSSNGLSRWLADKFQFRKGNSLCAETDVGFTGHGTDFIPFFEKQPLPDLFGRLAAGITTYIRSANEIVFVPDNPEFGMYTLSHGGTEPAHGTAWAVQTLLYIHWGWITLPAVLLVLTMAFLVITALQSRNRSLDVWKSSTLPLLCSGLGLDFQRELRVAGGPTQAEDEAQQLHVRCVMGVEGPDRWRLDVMERKTN</sequence>
<feature type="transmembrane region" description="Helical" evidence="2">
    <location>
        <begin position="38"/>
        <end position="59"/>
    </location>
</feature>
<dbReference type="KEGG" id="apuu:APUU_11671S"/>
<feature type="compositionally biased region" description="Acidic residues" evidence="1">
    <location>
        <begin position="9"/>
        <end position="18"/>
    </location>
</feature>
<feature type="compositionally biased region" description="Low complexity" evidence="1">
    <location>
        <begin position="22"/>
        <end position="32"/>
    </location>
</feature>
<dbReference type="RefSeq" id="XP_041551037.1">
    <property type="nucleotide sequence ID" value="XM_041697787.1"/>
</dbReference>
<dbReference type="PANTHER" id="PTHR35394:SF5">
    <property type="entry name" value="DUF3176 DOMAIN-CONTAINING PROTEIN"/>
    <property type="match status" value="1"/>
</dbReference>
<dbReference type="EMBL" id="AP024443">
    <property type="protein sequence ID" value="BCS18843.1"/>
    <property type="molecule type" value="Genomic_DNA"/>
</dbReference>
<name>A0A7R7XD40_9EURO</name>
<feature type="transmembrane region" description="Helical" evidence="2">
    <location>
        <begin position="525"/>
        <end position="547"/>
    </location>
</feature>
<dbReference type="Pfam" id="PF11374">
    <property type="entry name" value="DUF3176"/>
    <property type="match status" value="1"/>
</dbReference>
<keyword evidence="2" id="KW-0472">Membrane</keyword>
<feature type="transmembrane region" description="Helical" evidence="2">
    <location>
        <begin position="79"/>
        <end position="99"/>
    </location>
</feature>
<evidence type="ECO:0000313" key="3">
    <source>
        <dbReference type="EMBL" id="BCS18843.1"/>
    </source>
</evidence>